<dbReference type="Pfam" id="PF05016">
    <property type="entry name" value="ParE_toxin"/>
    <property type="match status" value="1"/>
</dbReference>
<dbReference type="OrthoDB" id="595476at2"/>
<dbReference type="HOGENOM" id="CLU_147162_7_0_10"/>
<dbReference type="Gene3D" id="3.30.2310.20">
    <property type="entry name" value="RelE-like"/>
    <property type="match status" value="1"/>
</dbReference>
<dbReference type="InterPro" id="IPR007712">
    <property type="entry name" value="RelE/ParE_toxin"/>
</dbReference>
<accession>B3EQG7</accession>
<protein>
    <submittedName>
        <fullName evidence="2">Plasmid stabilization system</fullName>
    </submittedName>
</protein>
<organism evidence="2">
    <name type="scientific">Chlorobium phaeobacteroides (strain BS1)</name>
    <dbReference type="NCBI Taxonomy" id="331678"/>
    <lineage>
        <taxon>Bacteria</taxon>
        <taxon>Pseudomonadati</taxon>
        <taxon>Chlorobiota</taxon>
        <taxon>Chlorobiia</taxon>
        <taxon>Chlorobiales</taxon>
        <taxon>Chlorobiaceae</taxon>
        <taxon>Chlorobium/Pelodictyon group</taxon>
        <taxon>Chlorobium</taxon>
    </lineage>
</organism>
<gene>
    <name evidence="2" type="ordered locus">Cphamn1_1059</name>
</gene>
<sequence length="93" mass="11063">MKLSYTERSSEDLDIAIAWYEKQRRGLGFEFLDCVEVAIKSIVQSPELYRIYYSQFRGCLVRRFPFVIFYTIESDAIIVHSVFDSRQDPQKRP</sequence>
<dbReference type="AlphaFoldDB" id="B3EQG7"/>
<dbReference type="eggNOG" id="COG3668">
    <property type="taxonomic scope" value="Bacteria"/>
</dbReference>
<dbReference type="EMBL" id="CP001101">
    <property type="protein sequence ID" value="ACE04000.1"/>
    <property type="molecule type" value="Genomic_DNA"/>
</dbReference>
<reference evidence="2" key="1">
    <citation type="submission" date="2008-06" db="EMBL/GenBank/DDBJ databases">
        <title>Complete sequence of Chlorobium phaeobacteroides BS1.</title>
        <authorList>
            <consortium name="US DOE Joint Genome Institute"/>
            <person name="Lucas S."/>
            <person name="Copeland A."/>
            <person name="Lapidus A."/>
            <person name="Glavina del Rio T."/>
            <person name="Dalin E."/>
            <person name="Tice H."/>
            <person name="Bruce D."/>
            <person name="Goodwin L."/>
            <person name="Pitluck S."/>
            <person name="Schmutz J."/>
            <person name="Larimer F."/>
            <person name="Land M."/>
            <person name="Hauser L."/>
            <person name="Kyrpides N."/>
            <person name="Ovchinnikova G."/>
            <person name="Li T."/>
            <person name="Liu Z."/>
            <person name="Zhao F."/>
            <person name="Overmann J."/>
            <person name="Bryant D.A."/>
            <person name="Richardson P."/>
        </authorList>
    </citation>
    <scope>NUCLEOTIDE SEQUENCE [LARGE SCALE GENOMIC DNA]</scope>
    <source>
        <strain evidence="2">BS1</strain>
    </source>
</reference>
<proteinExistence type="predicted"/>
<dbReference type="KEGG" id="cpb:Cphamn1_1059"/>
<evidence type="ECO:0000256" key="1">
    <source>
        <dbReference type="ARBA" id="ARBA00022649"/>
    </source>
</evidence>
<evidence type="ECO:0000313" key="2">
    <source>
        <dbReference type="EMBL" id="ACE04000.1"/>
    </source>
</evidence>
<keyword evidence="1" id="KW-1277">Toxin-antitoxin system</keyword>
<dbReference type="InterPro" id="IPR035093">
    <property type="entry name" value="RelE/ParE_toxin_dom_sf"/>
</dbReference>
<name>B3EQG7_CHLPB</name>
<dbReference type="STRING" id="331678.Cphamn1_1059"/>